<proteinExistence type="predicted"/>
<gene>
    <name evidence="3" type="primary">IBR3</name>
    <name evidence="3" type="ORF">SPIL2461_LOCUS14376</name>
</gene>
<dbReference type="GO" id="GO:0005737">
    <property type="term" value="C:cytoplasm"/>
    <property type="evidence" value="ECO:0007669"/>
    <property type="project" value="TreeGrafter"/>
</dbReference>
<dbReference type="PANTHER" id="PTHR48083:SF13">
    <property type="entry name" value="ACYL-COA DEHYDROGENASE FAMILY MEMBER 11"/>
    <property type="match status" value="1"/>
</dbReference>
<dbReference type="InterPro" id="IPR006091">
    <property type="entry name" value="Acyl-CoA_Oxase/DH_mid-dom"/>
</dbReference>
<evidence type="ECO:0000313" key="3">
    <source>
        <dbReference type="EMBL" id="CAE7542937.1"/>
    </source>
</evidence>
<accession>A0A812TUH4</accession>
<keyword evidence="4" id="KW-1185">Reference proteome</keyword>
<dbReference type="EMBL" id="CAJNIZ010033190">
    <property type="protein sequence ID" value="CAE7542937.1"/>
    <property type="molecule type" value="Genomic_DNA"/>
</dbReference>
<organism evidence="3 4">
    <name type="scientific">Symbiodinium pilosum</name>
    <name type="common">Dinoflagellate</name>
    <dbReference type="NCBI Taxonomy" id="2952"/>
    <lineage>
        <taxon>Eukaryota</taxon>
        <taxon>Sar</taxon>
        <taxon>Alveolata</taxon>
        <taxon>Dinophyceae</taxon>
        <taxon>Suessiales</taxon>
        <taxon>Symbiodiniaceae</taxon>
        <taxon>Symbiodinium</taxon>
    </lineage>
</organism>
<evidence type="ECO:0000313" key="4">
    <source>
        <dbReference type="Proteomes" id="UP000649617"/>
    </source>
</evidence>
<dbReference type="PANTHER" id="PTHR48083">
    <property type="entry name" value="MEDIUM-CHAIN SPECIFIC ACYL-COA DEHYDROGENASE, MITOCHONDRIAL-RELATED"/>
    <property type="match status" value="1"/>
</dbReference>
<dbReference type="SUPFAM" id="SSF56645">
    <property type="entry name" value="Acyl-CoA dehydrogenase NM domain-like"/>
    <property type="match status" value="1"/>
</dbReference>
<dbReference type="InterPro" id="IPR046373">
    <property type="entry name" value="Acyl-CoA_Oxase/DH_mid-dom_sf"/>
</dbReference>
<reference evidence="3" key="1">
    <citation type="submission" date="2021-02" db="EMBL/GenBank/DDBJ databases">
        <authorList>
            <person name="Dougan E. K."/>
            <person name="Rhodes N."/>
            <person name="Thang M."/>
            <person name="Chan C."/>
        </authorList>
    </citation>
    <scope>NUCLEOTIDE SEQUENCE</scope>
</reference>
<dbReference type="InterPro" id="IPR050741">
    <property type="entry name" value="Acyl-CoA_dehydrogenase"/>
</dbReference>
<dbReference type="GO" id="GO:0003995">
    <property type="term" value="F:acyl-CoA dehydrogenase activity"/>
    <property type="evidence" value="ECO:0007669"/>
    <property type="project" value="TreeGrafter"/>
</dbReference>
<dbReference type="OrthoDB" id="434771at2759"/>
<evidence type="ECO:0000256" key="1">
    <source>
        <dbReference type="ARBA" id="ARBA00023002"/>
    </source>
</evidence>
<dbReference type="GO" id="GO:0033539">
    <property type="term" value="P:fatty acid beta-oxidation using acyl-CoA dehydrogenase"/>
    <property type="evidence" value="ECO:0007669"/>
    <property type="project" value="TreeGrafter"/>
</dbReference>
<comment type="caution">
    <text evidence="3">The sequence shown here is derived from an EMBL/GenBank/DDBJ whole genome shotgun (WGS) entry which is preliminary data.</text>
</comment>
<dbReference type="AlphaFoldDB" id="A0A812TUH4"/>
<dbReference type="Gene3D" id="2.40.110.10">
    <property type="entry name" value="Butyryl-CoA Dehydrogenase, subunit A, domain 2"/>
    <property type="match status" value="1"/>
</dbReference>
<sequence>MTEPGVASSDATNICTKIEPDGDHYVINGHKWWISGAIRPECKVFVVLGRTSFTGPLHKQQSMILVPKDAEGVKILRPLAVF</sequence>
<protein>
    <submittedName>
        <fullName evidence="3">IBR3 protein</fullName>
    </submittedName>
</protein>
<keyword evidence="1" id="KW-0560">Oxidoreductase</keyword>
<evidence type="ECO:0000259" key="2">
    <source>
        <dbReference type="Pfam" id="PF02770"/>
    </source>
</evidence>
<dbReference type="InterPro" id="IPR009100">
    <property type="entry name" value="AcylCoA_DH/oxidase_NM_dom_sf"/>
</dbReference>
<dbReference type="Proteomes" id="UP000649617">
    <property type="component" value="Unassembled WGS sequence"/>
</dbReference>
<feature type="domain" description="Acyl-CoA oxidase/dehydrogenase middle" evidence="2">
    <location>
        <begin position="1"/>
        <end position="78"/>
    </location>
</feature>
<feature type="non-terminal residue" evidence="3">
    <location>
        <position position="1"/>
    </location>
</feature>
<name>A0A812TUH4_SYMPI</name>
<dbReference type="Pfam" id="PF02770">
    <property type="entry name" value="Acyl-CoA_dh_M"/>
    <property type="match status" value="1"/>
</dbReference>